<feature type="transmembrane region" description="Helical" evidence="5">
    <location>
        <begin position="135"/>
        <end position="151"/>
    </location>
</feature>
<dbReference type="SMART" id="SM00730">
    <property type="entry name" value="PSN"/>
    <property type="match status" value="1"/>
</dbReference>
<dbReference type="GO" id="GO:0016020">
    <property type="term" value="C:membrane"/>
    <property type="evidence" value="ECO:0007669"/>
    <property type="project" value="InterPro"/>
</dbReference>
<evidence type="ECO:0000313" key="6">
    <source>
        <dbReference type="EMBL" id="AGK61413.1"/>
    </source>
</evidence>
<dbReference type="GeneID" id="15393063"/>
<evidence type="ECO:0000256" key="4">
    <source>
        <dbReference type="ARBA" id="ARBA00023136"/>
    </source>
</evidence>
<dbReference type="InterPro" id="IPR006639">
    <property type="entry name" value="Preselin/SPP"/>
</dbReference>
<dbReference type="eggNOG" id="arCOG04463">
    <property type="taxonomic scope" value="Archaea"/>
</dbReference>
<dbReference type="InterPro" id="IPR010545">
    <property type="entry name" value="SPP"/>
</dbReference>
<dbReference type="GO" id="GO:0042500">
    <property type="term" value="F:aspartic endopeptidase activity, intramembrane cleaving"/>
    <property type="evidence" value="ECO:0007669"/>
    <property type="project" value="InterPro"/>
</dbReference>
<dbReference type="OrthoDB" id="241093at2157"/>
<keyword evidence="2 5" id="KW-0812">Transmembrane</keyword>
<dbReference type="NCBIfam" id="NF041679">
    <property type="entry name" value="IMP_arch_presen"/>
    <property type="match status" value="1"/>
</dbReference>
<gene>
    <name evidence="6" type="ORF">Asulf_01426</name>
</gene>
<feature type="transmembrane region" description="Helical" evidence="5">
    <location>
        <begin position="69"/>
        <end position="102"/>
    </location>
</feature>
<protein>
    <submittedName>
        <fullName evidence="6">Uncharacterized protein conserved in archaea</fullName>
    </submittedName>
</protein>
<feature type="transmembrane region" description="Helical" evidence="5">
    <location>
        <begin position="219"/>
        <end position="244"/>
    </location>
</feature>
<keyword evidence="4 5" id="KW-0472">Membrane</keyword>
<proteinExistence type="predicted"/>
<dbReference type="AlphaFoldDB" id="N0BEH3"/>
<evidence type="ECO:0000256" key="2">
    <source>
        <dbReference type="ARBA" id="ARBA00022692"/>
    </source>
</evidence>
<dbReference type="STRING" id="387631.Asulf_01426"/>
<dbReference type="EMBL" id="CP005290">
    <property type="protein sequence ID" value="AGK61413.1"/>
    <property type="molecule type" value="Genomic_DNA"/>
</dbReference>
<comment type="subcellular location">
    <subcellularLocation>
        <location evidence="1">Endomembrane system</location>
        <topology evidence="1">Multi-pass membrane protein</topology>
    </subcellularLocation>
</comment>
<dbReference type="Pfam" id="PF06550">
    <property type="entry name" value="SPP"/>
    <property type="match status" value="1"/>
</dbReference>
<sequence length="277" mass="30759">MKIRYVLILIYVLSAILAILLTPNYEDAGMKAFENPEDVMNSIYYFGMILLFTAFILLVVKYRKDLIQFLLYGLMLISIFYVMYPFLGVLSIIPSMVLLAVLIKKPSWIVIDLTALLLSVGVTTIFGISLSPQPALVLLTVLAVYDFISVYKTGHMVSLADSLTDMKLPMLFVIPFSRSYRLENLENSKNRAVFMGVGDVVIPNILVVSLQVFDNAPQLFFIKLSALFSLIGGVFGLVLLIYVLEKKEGAHPGLPFLNFGAIAGYLIYVLMSTGGVV</sequence>
<organism evidence="6 7">
    <name type="scientific">Archaeoglobus sulfaticallidus PM70-1</name>
    <dbReference type="NCBI Taxonomy" id="387631"/>
    <lineage>
        <taxon>Archaea</taxon>
        <taxon>Methanobacteriati</taxon>
        <taxon>Methanobacteriota</taxon>
        <taxon>Archaeoglobi</taxon>
        <taxon>Archaeoglobales</taxon>
        <taxon>Archaeoglobaceae</taxon>
        <taxon>Archaeoglobus</taxon>
    </lineage>
</organism>
<evidence type="ECO:0000313" key="7">
    <source>
        <dbReference type="Proteomes" id="UP000013307"/>
    </source>
</evidence>
<evidence type="ECO:0000256" key="1">
    <source>
        <dbReference type="ARBA" id="ARBA00004127"/>
    </source>
</evidence>
<feature type="transmembrane region" description="Helical" evidence="5">
    <location>
        <begin position="5"/>
        <end position="23"/>
    </location>
</feature>
<feature type="transmembrane region" description="Helical" evidence="5">
    <location>
        <begin position="256"/>
        <end position="276"/>
    </location>
</feature>
<dbReference type="GO" id="GO:0012505">
    <property type="term" value="C:endomembrane system"/>
    <property type="evidence" value="ECO:0007669"/>
    <property type="project" value="UniProtKB-SubCell"/>
</dbReference>
<evidence type="ECO:0000256" key="3">
    <source>
        <dbReference type="ARBA" id="ARBA00022989"/>
    </source>
</evidence>
<keyword evidence="3 5" id="KW-1133">Transmembrane helix</keyword>
<reference evidence="6 7" key="1">
    <citation type="journal article" date="2013" name="Genome Announc.">
        <title>Complete Genome Sequence of the Thermophilic and Facultatively Chemolithoautotrophic Sulfate Reducer Archaeoglobus sulfaticallidus Strain PM70-1T.</title>
        <authorList>
            <person name="Stokke R."/>
            <person name="Hocking W.P."/>
            <person name="Steinsbu B.O."/>
            <person name="Steen I.H."/>
        </authorList>
    </citation>
    <scope>NUCLEOTIDE SEQUENCE [LARGE SCALE GENOMIC DNA]</scope>
    <source>
        <strain evidence="6">PM70-1</strain>
    </source>
</reference>
<dbReference type="HOGENOM" id="CLU_053464_0_0_2"/>
<dbReference type="Proteomes" id="UP000013307">
    <property type="component" value="Chromosome"/>
</dbReference>
<feature type="transmembrane region" description="Helical" evidence="5">
    <location>
        <begin position="108"/>
        <end position="128"/>
    </location>
</feature>
<keyword evidence="7" id="KW-1185">Reference proteome</keyword>
<feature type="transmembrane region" description="Helical" evidence="5">
    <location>
        <begin position="43"/>
        <end position="62"/>
    </location>
</feature>
<dbReference type="KEGG" id="ast:Asulf_01426"/>
<dbReference type="RefSeq" id="WP_015591011.1">
    <property type="nucleotide sequence ID" value="NC_021169.1"/>
</dbReference>
<evidence type="ECO:0000256" key="5">
    <source>
        <dbReference type="SAM" id="Phobius"/>
    </source>
</evidence>
<accession>N0BEH3</accession>
<name>N0BEH3_9EURY</name>